<dbReference type="VEuPathDB" id="CryptoDB:Vbra_18808"/>
<organism evidence="1 2">
    <name type="scientific">Vitrella brassicaformis (strain CCMP3155)</name>
    <dbReference type="NCBI Taxonomy" id="1169540"/>
    <lineage>
        <taxon>Eukaryota</taxon>
        <taxon>Sar</taxon>
        <taxon>Alveolata</taxon>
        <taxon>Colpodellida</taxon>
        <taxon>Vitrellaceae</taxon>
        <taxon>Vitrella</taxon>
    </lineage>
</organism>
<dbReference type="OrthoDB" id="366273at2759"/>
<dbReference type="FunCoup" id="A0A0G4GVW8">
    <property type="interactions" value="3"/>
</dbReference>
<dbReference type="EMBL" id="CDMY01000840">
    <property type="protein sequence ID" value="CEM35027.1"/>
    <property type="molecule type" value="Genomic_DNA"/>
</dbReference>
<accession>A0A0G4GVW8</accession>
<evidence type="ECO:0000313" key="1">
    <source>
        <dbReference type="EMBL" id="CEM35027.1"/>
    </source>
</evidence>
<proteinExistence type="predicted"/>
<dbReference type="AlphaFoldDB" id="A0A0G4GVW8"/>
<sequence length="117" mass="14084">MALRLSPARLAVPKKRGTIQVARKKRLVQFYDALDGHWKRRREWFYQRFHVMPLMPNQYMQTQFRFPGFWPGRFVYQMSEALIASRQADKTEETAKAFEQFDREGKAVTRKLRSKDK</sequence>
<protein>
    <submittedName>
        <fullName evidence="1">Uncharacterized protein</fullName>
    </submittedName>
</protein>
<dbReference type="InParanoid" id="A0A0G4GVW8"/>
<name>A0A0G4GVW8_VITBC</name>
<reference evidence="1 2" key="1">
    <citation type="submission" date="2014-11" db="EMBL/GenBank/DDBJ databases">
        <authorList>
            <person name="Zhu J."/>
            <person name="Qi W."/>
            <person name="Song R."/>
        </authorList>
    </citation>
    <scope>NUCLEOTIDE SEQUENCE [LARGE SCALE GENOMIC DNA]</scope>
</reference>
<dbReference type="Proteomes" id="UP000041254">
    <property type="component" value="Unassembled WGS sequence"/>
</dbReference>
<gene>
    <name evidence="1" type="ORF">Vbra_18808</name>
</gene>
<evidence type="ECO:0000313" key="2">
    <source>
        <dbReference type="Proteomes" id="UP000041254"/>
    </source>
</evidence>
<keyword evidence="2" id="KW-1185">Reference proteome</keyword>